<keyword evidence="9" id="KW-0328">Glycosyltransferase</keyword>
<keyword evidence="11" id="KW-0548">Nucleotidyltransferase</keyword>
<evidence type="ECO:0000256" key="36">
    <source>
        <dbReference type="SAM" id="MobiDB-lite"/>
    </source>
</evidence>
<evidence type="ECO:0000256" key="1">
    <source>
        <dbReference type="ARBA" id="ARBA00004123"/>
    </source>
</evidence>
<accession>A0AAY5K3Q9</accession>
<evidence type="ECO:0000256" key="26">
    <source>
        <dbReference type="ARBA" id="ARBA00048378"/>
    </source>
</evidence>
<dbReference type="GeneID" id="105020481"/>
<dbReference type="GO" id="GO:0003723">
    <property type="term" value="F:RNA binding"/>
    <property type="evidence" value="ECO:0007669"/>
    <property type="project" value="UniProtKB-KW"/>
</dbReference>
<evidence type="ECO:0000256" key="5">
    <source>
        <dbReference type="ARBA" id="ARBA00022454"/>
    </source>
</evidence>
<keyword evidence="16" id="KW-0832">Ubl conjugation</keyword>
<evidence type="ECO:0000256" key="4">
    <source>
        <dbReference type="ARBA" id="ARBA00012928"/>
    </source>
</evidence>
<evidence type="ECO:0000256" key="27">
    <source>
        <dbReference type="ARBA" id="ARBA00048905"/>
    </source>
</evidence>
<dbReference type="KEGG" id="els:105020481"/>
<feature type="active site" description="Proton acceptor" evidence="35">
    <location>
        <position position="133"/>
    </location>
</feature>
<organism evidence="38 39">
    <name type="scientific">Esox lucius</name>
    <name type="common">Northern pike</name>
    <dbReference type="NCBI Taxonomy" id="8010"/>
    <lineage>
        <taxon>Eukaryota</taxon>
        <taxon>Metazoa</taxon>
        <taxon>Chordata</taxon>
        <taxon>Craniata</taxon>
        <taxon>Vertebrata</taxon>
        <taxon>Euteleostomi</taxon>
        <taxon>Actinopterygii</taxon>
        <taxon>Neopterygii</taxon>
        <taxon>Teleostei</taxon>
        <taxon>Protacanthopterygii</taxon>
        <taxon>Esociformes</taxon>
        <taxon>Esocidae</taxon>
        <taxon>Esox</taxon>
    </lineage>
</organism>
<evidence type="ECO:0000259" key="37">
    <source>
        <dbReference type="PROSITE" id="PS50305"/>
    </source>
</evidence>
<keyword evidence="12 35" id="KW-0479">Metal-binding</keyword>
<evidence type="ECO:0000256" key="32">
    <source>
        <dbReference type="ARBA" id="ARBA00071352"/>
    </source>
</evidence>
<dbReference type="SUPFAM" id="SSF52467">
    <property type="entry name" value="DHS-like NAD/FAD-binding domain"/>
    <property type="match status" value="1"/>
</dbReference>
<evidence type="ECO:0000256" key="30">
    <source>
        <dbReference type="ARBA" id="ARBA00051286"/>
    </source>
</evidence>
<keyword evidence="23" id="KW-0539">Nucleus</keyword>
<dbReference type="Gene3D" id="2.20.28.200">
    <property type="match status" value="1"/>
</dbReference>
<dbReference type="GO" id="GO:0016779">
    <property type="term" value="F:nucleotidyltransferase activity"/>
    <property type="evidence" value="ECO:0007669"/>
    <property type="project" value="UniProtKB-KW"/>
</dbReference>
<keyword evidence="15 35" id="KW-0862">Zinc</keyword>
<dbReference type="CDD" id="cd01410">
    <property type="entry name" value="SIRT7"/>
    <property type="match status" value="1"/>
</dbReference>
<evidence type="ECO:0000256" key="19">
    <source>
        <dbReference type="ARBA" id="ARBA00022895"/>
    </source>
</evidence>
<reference evidence="38 39" key="1">
    <citation type="submission" date="2020-02" db="EMBL/GenBank/DDBJ databases">
        <title>Esox lucius (northern pike) genome, fEsoLuc1, primary haplotype.</title>
        <authorList>
            <person name="Myers G."/>
            <person name="Karagic N."/>
            <person name="Meyer A."/>
            <person name="Pippel M."/>
            <person name="Reichard M."/>
            <person name="Winkler S."/>
            <person name="Tracey A."/>
            <person name="Sims Y."/>
            <person name="Howe K."/>
            <person name="Rhie A."/>
            <person name="Formenti G."/>
            <person name="Durbin R."/>
            <person name="Fedrigo O."/>
            <person name="Jarvis E.D."/>
        </authorList>
    </citation>
    <scope>NUCLEOTIDE SEQUENCE [LARGE SCALE GENOMIC DNA]</scope>
</reference>
<dbReference type="PANTHER" id="PTHR11085:SF12">
    <property type="entry name" value="NAD-DEPENDENT PROTEIN DEACYLASE SIRTUIN-6"/>
    <property type="match status" value="1"/>
</dbReference>
<dbReference type="GO" id="GO:0046872">
    <property type="term" value="F:metal ion binding"/>
    <property type="evidence" value="ECO:0007669"/>
    <property type="project" value="UniProtKB-KW"/>
</dbReference>
<evidence type="ECO:0000256" key="2">
    <source>
        <dbReference type="ARBA" id="ARBA00004240"/>
    </source>
</evidence>
<dbReference type="GO" id="GO:0046969">
    <property type="term" value="F:histone H3K9 deacetylase activity, NAD-dependent"/>
    <property type="evidence" value="ECO:0007669"/>
    <property type="project" value="TreeGrafter"/>
</dbReference>
<feature type="compositionally biased region" description="Basic and acidic residues" evidence="36">
    <location>
        <begin position="330"/>
        <end position="346"/>
    </location>
</feature>
<dbReference type="Proteomes" id="UP000265140">
    <property type="component" value="Chromosome 3"/>
</dbReference>
<feature type="compositionally biased region" description="Basic and acidic residues" evidence="36">
    <location>
        <begin position="303"/>
        <end position="323"/>
    </location>
</feature>
<evidence type="ECO:0000256" key="20">
    <source>
        <dbReference type="ARBA" id="ARBA00022990"/>
    </source>
</evidence>
<evidence type="ECO:0000256" key="7">
    <source>
        <dbReference type="ARBA" id="ARBA00022499"/>
    </source>
</evidence>
<evidence type="ECO:0000256" key="18">
    <source>
        <dbReference type="ARBA" id="ARBA00022884"/>
    </source>
</evidence>
<gene>
    <name evidence="38" type="primary">SIRT6</name>
</gene>
<dbReference type="GO" id="GO:0070403">
    <property type="term" value="F:NAD+ binding"/>
    <property type="evidence" value="ECO:0007669"/>
    <property type="project" value="InterPro"/>
</dbReference>
<dbReference type="GO" id="GO:0005783">
    <property type="term" value="C:endoplasmic reticulum"/>
    <property type="evidence" value="ECO:0007669"/>
    <property type="project" value="UniProtKB-SubCell"/>
</dbReference>
<keyword evidence="6" id="KW-0217">Developmental protein</keyword>
<evidence type="ECO:0000256" key="6">
    <source>
        <dbReference type="ARBA" id="ARBA00022473"/>
    </source>
</evidence>
<comment type="subunit">
    <text evidence="31">Homodimer; binds to nucleosomes and DNA ends as a homodimer. Interacts with RELA; interferes with RELA binding to target DNA. Interacts with SMARCA5; promoting recruitment of SMARCA5/SNF2H to double-strand breaks (DSBs) sites. Interacts with the mTORC2 complex; preventing the ability of SIRT6 to deacetylate FOXO1. Interacts with the CLOCK-BMAL1 complex; recruited by the CLOCK-BMAL1 complex to regulate expression of clock-controlled genes. Interacts with CSNK2A2; preventing CSNK2A2 localization to the nucleus.</text>
</comment>
<evidence type="ECO:0000256" key="9">
    <source>
        <dbReference type="ARBA" id="ARBA00022676"/>
    </source>
</evidence>
<evidence type="ECO:0000256" key="31">
    <source>
        <dbReference type="ARBA" id="ARBA00066285"/>
    </source>
</evidence>
<proteinExistence type="inferred from homology"/>
<keyword evidence="5" id="KW-0158">Chromosome</keyword>
<dbReference type="InterPro" id="IPR026590">
    <property type="entry name" value="Ssirtuin_cat_dom"/>
</dbReference>
<evidence type="ECO:0000313" key="39">
    <source>
        <dbReference type="Proteomes" id="UP000265140"/>
    </source>
</evidence>
<protein>
    <recommendedName>
        <fullName evidence="32">NAD-dependent protein deacylase sirtuin-6</fullName>
        <ecNumber evidence="4">2.3.1.286</ecNumber>
    </recommendedName>
    <alternativeName>
        <fullName evidence="34">NAD-dependent protein deacetylase sirtuin-6</fullName>
    </alternativeName>
    <alternativeName>
        <fullName evidence="33">Protein mono-ADP-ribosyltransferase sirtuin-6</fullName>
    </alternativeName>
</protein>
<dbReference type="GO" id="GO:0003714">
    <property type="term" value="F:transcription corepressor activity"/>
    <property type="evidence" value="ECO:0007669"/>
    <property type="project" value="TreeGrafter"/>
</dbReference>
<evidence type="ECO:0000256" key="14">
    <source>
        <dbReference type="ARBA" id="ARBA00022824"/>
    </source>
</evidence>
<dbReference type="FunFam" id="2.20.28.200:FF:000001">
    <property type="entry name" value="NAD-dependent protein deacetylase sirtuin-6"/>
    <property type="match status" value="1"/>
</dbReference>
<evidence type="ECO:0000256" key="16">
    <source>
        <dbReference type="ARBA" id="ARBA00022843"/>
    </source>
</evidence>
<evidence type="ECO:0000256" key="23">
    <source>
        <dbReference type="ARBA" id="ARBA00023242"/>
    </source>
</evidence>
<evidence type="ECO:0000256" key="24">
    <source>
        <dbReference type="ARBA" id="ARBA00023315"/>
    </source>
</evidence>
<comment type="catalytic activity">
    <reaction evidence="27">
        <text>N(6)-tetradecanoyl-L-lysyl-[protein] + NAD(+) + H2O = 2''-O-tetradecanoyl-ADP-D-ribose + nicotinamide + L-lysyl-[protein]</text>
        <dbReference type="Rhea" id="RHEA:70567"/>
        <dbReference type="Rhea" id="RHEA-COMP:9752"/>
        <dbReference type="Rhea" id="RHEA-COMP:15437"/>
        <dbReference type="ChEBI" id="CHEBI:15377"/>
        <dbReference type="ChEBI" id="CHEBI:17154"/>
        <dbReference type="ChEBI" id="CHEBI:29969"/>
        <dbReference type="ChEBI" id="CHEBI:57540"/>
        <dbReference type="ChEBI" id="CHEBI:141129"/>
        <dbReference type="ChEBI" id="CHEBI:189674"/>
    </reaction>
    <physiologicalReaction direction="left-to-right" evidence="27">
        <dbReference type="Rhea" id="RHEA:70568"/>
    </physiologicalReaction>
</comment>
<evidence type="ECO:0000256" key="15">
    <source>
        <dbReference type="ARBA" id="ARBA00022833"/>
    </source>
</evidence>
<dbReference type="PROSITE" id="PS50305">
    <property type="entry name" value="SIRTUIN"/>
    <property type="match status" value="1"/>
</dbReference>
<dbReference type="PANTHER" id="PTHR11085">
    <property type="entry name" value="NAD-DEPENDENT PROTEIN DEACYLASE SIRTUIN-5, MITOCHONDRIAL-RELATED"/>
    <property type="match status" value="1"/>
</dbReference>
<dbReference type="GO" id="GO:0000781">
    <property type="term" value="C:chromosome, telomeric region"/>
    <property type="evidence" value="ECO:0007669"/>
    <property type="project" value="UniProtKB-SubCell"/>
</dbReference>
<dbReference type="InterPro" id="IPR029035">
    <property type="entry name" value="DHS-like_NAD/FAD-binding_dom"/>
</dbReference>
<evidence type="ECO:0000256" key="3">
    <source>
        <dbReference type="ARBA" id="ARBA00004574"/>
    </source>
</evidence>
<evidence type="ECO:0000256" key="11">
    <source>
        <dbReference type="ARBA" id="ARBA00022695"/>
    </source>
</evidence>
<dbReference type="FunFam" id="3.40.50.1220:FF:000029">
    <property type="entry name" value="NAD-dependent protein deacetylase sirtuin-6 isoform X2"/>
    <property type="match status" value="1"/>
</dbReference>
<evidence type="ECO:0000256" key="17">
    <source>
        <dbReference type="ARBA" id="ARBA00022853"/>
    </source>
</evidence>
<evidence type="ECO:0000256" key="8">
    <source>
        <dbReference type="ARBA" id="ARBA00022553"/>
    </source>
</evidence>
<reference evidence="38" key="2">
    <citation type="submission" date="2025-08" db="UniProtKB">
        <authorList>
            <consortium name="Ensembl"/>
        </authorList>
    </citation>
    <scope>IDENTIFICATION</scope>
</reference>
<keyword evidence="10" id="KW-0808">Transferase</keyword>
<comment type="similarity">
    <text evidence="25">Belongs to the sirtuin family. Class IV subfamily.</text>
</comment>
<dbReference type="InterPro" id="IPR050134">
    <property type="entry name" value="NAD-dep_sirtuin_deacylases"/>
</dbReference>
<comment type="catalytic activity">
    <reaction evidence="28">
        <text>N(6)-acetyl-L-lysyl-[protein] + NAD(+) + H2O = 2''-O-acetyl-ADP-D-ribose + nicotinamide + L-lysyl-[protein]</text>
        <dbReference type="Rhea" id="RHEA:43636"/>
        <dbReference type="Rhea" id="RHEA-COMP:9752"/>
        <dbReference type="Rhea" id="RHEA-COMP:10731"/>
        <dbReference type="ChEBI" id="CHEBI:15377"/>
        <dbReference type="ChEBI" id="CHEBI:17154"/>
        <dbReference type="ChEBI" id="CHEBI:29969"/>
        <dbReference type="ChEBI" id="CHEBI:57540"/>
        <dbReference type="ChEBI" id="CHEBI:61930"/>
        <dbReference type="ChEBI" id="CHEBI:83767"/>
        <dbReference type="EC" id="2.3.1.286"/>
    </reaction>
    <physiologicalReaction direction="left-to-right" evidence="28">
        <dbReference type="Rhea" id="RHEA:43637"/>
    </physiologicalReaction>
</comment>
<evidence type="ECO:0000256" key="22">
    <source>
        <dbReference type="ARBA" id="ARBA00023125"/>
    </source>
</evidence>
<dbReference type="GO" id="GO:0003677">
    <property type="term" value="F:DNA binding"/>
    <property type="evidence" value="ECO:0007669"/>
    <property type="project" value="UniProtKB-KW"/>
</dbReference>
<dbReference type="GO" id="GO:0006974">
    <property type="term" value="P:DNA damage response"/>
    <property type="evidence" value="ECO:0007669"/>
    <property type="project" value="UniProtKB-KW"/>
</dbReference>
<dbReference type="GO" id="GO:0000122">
    <property type="term" value="P:negative regulation of transcription by RNA polymerase II"/>
    <property type="evidence" value="ECO:0007669"/>
    <property type="project" value="TreeGrafter"/>
</dbReference>
<keyword evidence="7" id="KW-1017">Isopeptide bond</keyword>
<evidence type="ECO:0000256" key="33">
    <source>
        <dbReference type="ARBA" id="ARBA00076455"/>
    </source>
</evidence>
<feature type="binding site" evidence="35">
    <location>
        <position position="141"/>
    </location>
    <ligand>
        <name>Zn(2+)</name>
        <dbReference type="ChEBI" id="CHEBI:29105"/>
    </ligand>
</feature>
<name>A0AAY5K3Q9_ESOLU</name>
<dbReference type="CTD" id="51548"/>
<keyword evidence="8" id="KW-0597">Phosphoprotein</keyword>
<keyword evidence="14" id="KW-0256">Endoplasmic reticulum</keyword>
<evidence type="ECO:0000256" key="25">
    <source>
        <dbReference type="ARBA" id="ARBA00038170"/>
    </source>
</evidence>
<keyword evidence="21" id="KW-0520">NAD</keyword>
<evidence type="ECO:0000256" key="35">
    <source>
        <dbReference type="PROSITE-ProRule" id="PRU00236"/>
    </source>
</evidence>
<dbReference type="FunFam" id="3.40.50.1220:FF:000038">
    <property type="entry name" value="NAD-dependent protein deacetylase sirtuin-6 isoform X2"/>
    <property type="match status" value="1"/>
</dbReference>
<comment type="subcellular location">
    <subcellularLocation>
        <location evidence="3">Chromosome</location>
        <location evidence="3">Telomere</location>
    </subcellularLocation>
    <subcellularLocation>
        <location evidence="2">Endoplasmic reticulum</location>
    </subcellularLocation>
    <subcellularLocation>
        <location evidence="1">Nucleus</location>
    </subcellularLocation>
</comment>
<keyword evidence="18" id="KW-0694">RNA-binding</keyword>
<comment type="catalytic activity">
    <reaction evidence="29">
        <text>L-arginyl-[protein] + NAD(+) = N(omega)-(ADP-D-ribosyl)-L-arginyl-[protein] + nicotinamide + H(+)</text>
        <dbReference type="Rhea" id="RHEA:19149"/>
        <dbReference type="Rhea" id="RHEA-COMP:10532"/>
        <dbReference type="Rhea" id="RHEA-COMP:15087"/>
        <dbReference type="ChEBI" id="CHEBI:15378"/>
        <dbReference type="ChEBI" id="CHEBI:17154"/>
        <dbReference type="ChEBI" id="CHEBI:29965"/>
        <dbReference type="ChEBI" id="CHEBI:57540"/>
        <dbReference type="ChEBI" id="CHEBI:142554"/>
    </reaction>
    <physiologicalReaction direction="left-to-right" evidence="29">
        <dbReference type="Rhea" id="RHEA:19150"/>
    </physiologicalReaction>
</comment>
<comment type="catalytic activity">
    <reaction evidence="30">
        <text>L-lysyl-[protein] + NAD(+) = N(6)-(ADP-D-ribosyl)-L-lysyl-[protein] + nicotinamide + H(+)</text>
        <dbReference type="Rhea" id="RHEA:58220"/>
        <dbReference type="Rhea" id="RHEA-COMP:9752"/>
        <dbReference type="Rhea" id="RHEA-COMP:15088"/>
        <dbReference type="ChEBI" id="CHEBI:15378"/>
        <dbReference type="ChEBI" id="CHEBI:17154"/>
        <dbReference type="ChEBI" id="CHEBI:29969"/>
        <dbReference type="ChEBI" id="CHEBI:57540"/>
        <dbReference type="ChEBI" id="CHEBI:142515"/>
    </reaction>
    <physiologicalReaction direction="left-to-right" evidence="30">
        <dbReference type="Rhea" id="RHEA:58221"/>
    </physiologicalReaction>
</comment>
<evidence type="ECO:0000256" key="34">
    <source>
        <dbReference type="ARBA" id="ARBA00083163"/>
    </source>
</evidence>
<keyword evidence="24" id="KW-0012">Acyltransferase</keyword>
<keyword evidence="20" id="KW-0007">Acetylation</keyword>
<evidence type="ECO:0000256" key="21">
    <source>
        <dbReference type="ARBA" id="ARBA00023027"/>
    </source>
</evidence>
<dbReference type="GeneTree" id="ENSGT00940000160088"/>
<dbReference type="Ensembl" id="ENSELUT00000104351.1">
    <property type="protein sequence ID" value="ENSELUP00000082830.1"/>
    <property type="gene ID" value="ENSELUG00000008030.3"/>
</dbReference>
<reference evidence="38" key="3">
    <citation type="submission" date="2025-09" db="UniProtKB">
        <authorList>
            <consortium name="Ensembl"/>
        </authorList>
    </citation>
    <scope>IDENTIFICATION</scope>
</reference>
<dbReference type="EC" id="2.3.1.286" evidence="4"/>
<dbReference type="AlphaFoldDB" id="A0AAY5K3Q9"/>
<dbReference type="RefSeq" id="XP_012995741.1">
    <property type="nucleotide sequence ID" value="XM_013140287.3"/>
</dbReference>
<dbReference type="GO" id="GO:0140765">
    <property type="term" value="F:histone H3K56 deacetylase activity, NAD-dependent"/>
    <property type="evidence" value="ECO:0007669"/>
    <property type="project" value="UniProtKB-ARBA"/>
</dbReference>
<dbReference type="GO" id="GO:0005634">
    <property type="term" value="C:nucleus"/>
    <property type="evidence" value="ECO:0007669"/>
    <property type="project" value="UniProtKB-SubCell"/>
</dbReference>
<feature type="binding site" evidence="35">
    <location>
        <position position="144"/>
    </location>
    <ligand>
        <name>Zn(2+)</name>
        <dbReference type="ChEBI" id="CHEBI:29105"/>
    </ligand>
</feature>
<keyword evidence="17" id="KW-0156">Chromatin regulator</keyword>
<dbReference type="InterPro" id="IPR003000">
    <property type="entry name" value="Sirtuin"/>
</dbReference>
<dbReference type="GO" id="GO:0016757">
    <property type="term" value="F:glycosyltransferase activity"/>
    <property type="evidence" value="ECO:0007669"/>
    <property type="project" value="UniProtKB-KW"/>
</dbReference>
<feature type="region of interest" description="Disordered" evidence="36">
    <location>
        <begin position="376"/>
        <end position="395"/>
    </location>
</feature>
<sequence>MSVNYAAGLSPYADKGVCGLPESFDSKDELREKVEALAQLIRNSQYLVVHSGAGISTSSGIPDFRGPKGVWTMEERGESPHFDTTFEEARPSLTHMALLGLQRAGHLKYLISQNVDGLHVRSGFPRDLLSELHGNMFVEECEKCGRQYVRDKVIGVMGLKPTGKYCEEVRGRGLRACRGKLISTILDWEDALPDKDLNRAEDASRRADLALTLGTSLQIKPSGDLPLVTKRKGGKVVIINLQPTKHDKHAHLRINGYVDEVMSQLMGLLGLAIPKWEGPTICESSAPDLKPLPAITVKKEVKKGVKKEGKGEGRKRPAEPNMKEEDEETNVVKKERAEAPADEQAKDFQVCTDSILVQTQNREPIRVERHQKEVPYPLIGVQTATQSPTAPRHSQ</sequence>
<evidence type="ECO:0000313" key="38">
    <source>
        <dbReference type="Ensembl" id="ENSELUP00000082830.1"/>
    </source>
</evidence>
<evidence type="ECO:0000256" key="12">
    <source>
        <dbReference type="ARBA" id="ARBA00022723"/>
    </source>
</evidence>
<evidence type="ECO:0000256" key="13">
    <source>
        <dbReference type="ARBA" id="ARBA00022763"/>
    </source>
</evidence>
<feature type="domain" description="Deacetylase sirtuin-type" evidence="37">
    <location>
        <begin position="27"/>
        <end position="272"/>
    </location>
</feature>
<keyword evidence="22" id="KW-0238">DNA-binding</keyword>
<keyword evidence="39" id="KW-1185">Reference proteome</keyword>
<keyword evidence="19" id="KW-0779">Telomere</keyword>
<dbReference type="Gene3D" id="3.40.50.1220">
    <property type="entry name" value="TPP-binding domain"/>
    <property type="match status" value="1"/>
</dbReference>
<evidence type="ECO:0000256" key="29">
    <source>
        <dbReference type="ARBA" id="ARBA00050216"/>
    </source>
</evidence>
<dbReference type="Pfam" id="PF02146">
    <property type="entry name" value="SIR2"/>
    <property type="match status" value="1"/>
</dbReference>
<feature type="compositionally biased region" description="Polar residues" evidence="36">
    <location>
        <begin position="382"/>
        <end position="395"/>
    </location>
</feature>
<feature type="binding site" evidence="35">
    <location>
        <position position="177"/>
    </location>
    <ligand>
        <name>Zn(2+)</name>
        <dbReference type="ChEBI" id="CHEBI:29105"/>
    </ligand>
</feature>
<comment type="catalytic activity">
    <reaction evidence="26">
        <text>N(6)-hexadecanoyl-L-lysyl-[protein] + NAD(+) + H2O = 2''-O-hexadecanoyl-ADP-D-ribose + nicotinamide + L-lysyl-[protein]</text>
        <dbReference type="Rhea" id="RHEA:70563"/>
        <dbReference type="Rhea" id="RHEA-COMP:9752"/>
        <dbReference type="Rhea" id="RHEA-COMP:14175"/>
        <dbReference type="ChEBI" id="CHEBI:15377"/>
        <dbReference type="ChEBI" id="CHEBI:17154"/>
        <dbReference type="ChEBI" id="CHEBI:29969"/>
        <dbReference type="ChEBI" id="CHEBI:57540"/>
        <dbReference type="ChEBI" id="CHEBI:138936"/>
        <dbReference type="ChEBI" id="CHEBI:189673"/>
    </reaction>
    <physiologicalReaction direction="left-to-right" evidence="26">
        <dbReference type="Rhea" id="RHEA:70564"/>
    </physiologicalReaction>
</comment>
<evidence type="ECO:0000256" key="28">
    <source>
        <dbReference type="ARBA" id="ARBA00050163"/>
    </source>
</evidence>
<keyword evidence="13" id="KW-0227">DNA damage</keyword>
<feature type="binding site" evidence="35">
    <location>
        <position position="166"/>
    </location>
    <ligand>
        <name>Zn(2+)</name>
        <dbReference type="ChEBI" id="CHEBI:29105"/>
    </ligand>
</feature>
<evidence type="ECO:0000256" key="10">
    <source>
        <dbReference type="ARBA" id="ARBA00022679"/>
    </source>
</evidence>
<feature type="region of interest" description="Disordered" evidence="36">
    <location>
        <begin position="303"/>
        <end position="346"/>
    </location>
</feature>